<accession>A0A2T2WYU9</accession>
<evidence type="ECO:0000259" key="2">
    <source>
        <dbReference type="Pfam" id="PF04982"/>
    </source>
</evidence>
<dbReference type="InterPro" id="IPR007065">
    <property type="entry name" value="HPP"/>
</dbReference>
<dbReference type="EMBL" id="PXYT01000026">
    <property type="protein sequence ID" value="PSR27402.1"/>
    <property type="molecule type" value="Genomic_DNA"/>
</dbReference>
<feature type="transmembrane region" description="Helical" evidence="1">
    <location>
        <begin position="136"/>
        <end position="159"/>
    </location>
</feature>
<dbReference type="AlphaFoldDB" id="A0A2T2WYU9"/>
<evidence type="ECO:0000313" key="3">
    <source>
        <dbReference type="EMBL" id="PSR27402.1"/>
    </source>
</evidence>
<dbReference type="Proteomes" id="UP000242699">
    <property type="component" value="Unassembled WGS sequence"/>
</dbReference>
<feature type="transmembrane region" description="Helical" evidence="1">
    <location>
        <begin position="79"/>
        <end position="96"/>
    </location>
</feature>
<dbReference type="PANTHER" id="PTHR33741">
    <property type="entry name" value="TRANSMEMBRANE PROTEIN DDB_G0269096-RELATED"/>
    <property type="match status" value="1"/>
</dbReference>
<feature type="transmembrane region" description="Helical" evidence="1">
    <location>
        <begin position="20"/>
        <end position="43"/>
    </location>
</feature>
<comment type="caution">
    <text evidence="3">The sequence shown here is derived from an EMBL/GenBank/DDBJ whole genome shotgun (WGS) entry which is preliminary data.</text>
</comment>
<dbReference type="Pfam" id="PF04982">
    <property type="entry name" value="TM_HPP"/>
    <property type="match status" value="1"/>
</dbReference>
<dbReference type="InterPro" id="IPR058581">
    <property type="entry name" value="TM_HPP"/>
</dbReference>
<proteinExistence type="predicted"/>
<protein>
    <submittedName>
        <fullName evidence="3">HPP family protein</fullName>
    </submittedName>
</protein>
<dbReference type="PANTHER" id="PTHR33741:SF5">
    <property type="entry name" value="TRANSMEMBRANE PROTEIN DDB_G0269096-RELATED"/>
    <property type="match status" value="1"/>
</dbReference>
<feature type="transmembrane region" description="Helical" evidence="1">
    <location>
        <begin position="50"/>
        <end position="67"/>
    </location>
</feature>
<keyword evidence="1" id="KW-0472">Membrane</keyword>
<feature type="domain" description="HPP transmembrane region" evidence="2">
    <location>
        <begin position="22"/>
        <end position="169"/>
    </location>
</feature>
<name>A0A2T2WYU9_9FIRM</name>
<keyword evidence="1" id="KW-1133">Transmembrane helix</keyword>
<organism evidence="3 4">
    <name type="scientific">Sulfobacillus benefaciens</name>
    <dbReference type="NCBI Taxonomy" id="453960"/>
    <lineage>
        <taxon>Bacteria</taxon>
        <taxon>Bacillati</taxon>
        <taxon>Bacillota</taxon>
        <taxon>Clostridia</taxon>
        <taxon>Eubacteriales</taxon>
        <taxon>Clostridiales Family XVII. Incertae Sedis</taxon>
        <taxon>Sulfobacillus</taxon>
    </lineage>
</organism>
<feature type="transmembrane region" description="Helical" evidence="1">
    <location>
        <begin position="103"/>
        <end position="124"/>
    </location>
</feature>
<evidence type="ECO:0000256" key="1">
    <source>
        <dbReference type="SAM" id="Phobius"/>
    </source>
</evidence>
<sequence length="187" mass="20998">MDHGEHSLFWQPPGHNHYPSPLTFTESVFGFIGGFVIVMLLRYASHWTHFLWLIPPFAASAMVSFEYWRSPIAQPKNIIGGHFLSSLVGLIAWHILGTKPWALGLAVGIAIFLMTILGVSHAPASADPIIVMLNHASWVFLLTPVLAGALTVAAFSLFFNRFIRHKPYPVYWWDIRKPRKPGNARLS</sequence>
<gene>
    <name evidence="3" type="ORF">C7B43_11700</name>
</gene>
<keyword evidence="1" id="KW-0812">Transmembrane</keyword>
<reference evidence="3 4" key="1">
    <citation type="journal article" date="2014" name="BMC Genomics">
        <title>Comparison of environmental and isolate Sulfobacillus genomes reveals diverse carbon, sulfur, nitrogen, and hydrogen metabolisms.</title>
        <authorList>
            <person name="Justice N.B."/>
            <person name="Norman A."/>
            <person name="Brown C.T."/>
            <person name="Singh A."/>
            <person name="Thomas B.C."/>
            <person name="Banfield J.F."/>
        </authorList>
    </citation>
    <scope>NUCLEOTIDE SEQUENCE [LARGE SCALE GENOMIC DNA]</scope>
    <source>
        <strain evidence="3">AMDSBA1</strain>
    </source>
</reference>
<evidence type="ECO:0000313" key="4">
    <source>
        <dbReference type="Proteomes" id="UP000242699"/>
    </source>
</evidence>